<evidence type="ECO:0000259" key="14">
    <source>
        <dbReference type="Pfam" id="PF00520"/>
    </source>
</evidence>
<keyword evidence="9 13" id="KW-0472">Membrane</keyword>
<feature type="repeat" description="ANK" evidence="12">
    <location>
        <begin position="531"/>
        <end position="563"/>
    </location>
</feature>
<dbReference type="EMBL" id="JAVFWL010000004">
    <property type="protein sequence ID" value="KAK6747543.1"/>
    <property type="molecule type" value="Genomic_DNA"/>
</dbReference>
<feature type="repeat" description="ANK" evidence="12">
    <location>
        <begin position="464"/>
        <end position="496"/>
    </location>
</feature>
<dbReference type="Pfam" id="PF00520">
    <property type="entry name" value="Ion_trans"/>
    <property type="match status" value="1"/>
</dbReference>
<dbReference type="Gene3D" id="1.10.287.70">
    <property type="match status" value="1"/>
</dbReference>
<keyword evidence="3" id="KW-0716">Sensory transduction</keyword>
<keyword evidence="5" id="KW-0677">Repeat</keyword>
<dbReference type="Gene3D" id="1.25.40.20">
    <property type="entry name" value="Ankyrin repeat-containing domain"/>
    <property type="match status" value="5"/>
</dbReference>
<feature type="repeat" description="ANK" evidence="12">
    <location>
        <begin position="286"/>
        <end position="321"/>
    </location>
</feature>
<evidence type="ECO:0000313" key="15">
    <source>
        <dbReference type="EMBL" id="KAK6747543.1"/>
    </source>
</evidence>
<comment type="caution">
    <text evidence="15">The sequence shown here is derived from an EMBL/GenBank/DDBJ whole genome shotgun (WGS) entry which is preliminary data.</text>
</comment>
<organism evidence="15 16">
    <name type="scientific">Necator americanus</name>
    <name type="common">Human hookworm</name>
    <dbReference type="NCBI Taxonomy" id="51031"/>
    <lineage>
        <taxon>Eukaryota</taxon>
        <taxon>Metazoa</taxon>
        <taxon>Ecdysozoa</taxon>
        <taxon>Nematoda</taxon>
        <taxon>Chromadorea</taxon>
        <taxon>Rhabditida</taxon>
        <taxon>Rhabditina</taxon>
        <taxon>Rhabditomorpha</taxon>
        <taxon>Strongyloidea</taxon>
        <taxon>Ancylostomatidae</taxon>
        <taxon>Bunostominae</taxon>
        <taxon>Necator</taxon>
    </lineage>
</organism>
<evidence type="ECO:0000256" key="9">
    <source>
        <dbReference type="ARBA" id="ARBA00023136"/>
    </source>
</evidence>
<dbReference type="InterPro" id="IPR005821">
    <property type="entry name" value="Ion_trans_dom"/>
</dbReference>
<keyword evidence="8" id="KW-0406">Ion transport</keyword>
<dbReference type="PANTHER" id="PTHR47143">
    <property type="entry name" value="TRANSIENT RECEPTOR POTENTIAL CATION CHANNEL PROTEIN PAINLESS"/>
    <property type="match status" value="1"/>
</dbReference>
<dbReference type="InterPro" id="IPR002110">
    <property type="entry name" value="Ankyrin_rpt"/>
</dbReference>
<feature type="transmembrane region" description="Helical" evidence="13">
    <location>
        <begin position="964"/>
        <end position="986"/>
    </location>
</feature>
<gene>
    <name evidence="15" type="primary">Necator_chrIV.g13919</name>
    <name evidence="15" type="ORF">RB195_000627</name>
</gene>
<evidence type="ECO:0000256" key="3">
    <source>
        <dbReference type="ARBA" id="ARBA00022606"/>
    </source>
</evidence>
<evidence type="ECO:0000313" key="16">
    <source>
        <dbReference type="Proteomes" id="UP001303046"/>
    </source>
</evidence>
<feature type="repeat" description="ANK" evidence="12">
    <location>
        <begin position="598"/>
        <end position="630"/>
    </location>
</feature>
<dbReference type="PROSITE" id="PS50088">
    <property type="entry name" value="ANK_REPEAT"/>
    <property type="match status" value="11"/>
</dbReference>
<dbReference type="PROSITE" id="PS50297">
    <property type="entry name" value="ANK_REP_REGION"/>
    <property type="match status" value="9"/>
</dbReference>
<evidence type="ECO:0000256" key="12">
    <source>
        <dbReference type="PROSITE-ProRule" id="PRU00023"/>
    </source>
</evidence>
<sequence length="1188" mass="134357">MSDAKFSAIPLLAFDRIDEVSKRSSIVVPVDEPDNNIDNLRSIIHQHAREGNADAAETLLNKHPDLVNTSDFDGLTALHYAAKYGNLKVIELLLNRGADVDAVSNRDQYTPLHMVAKYCRSGSQQQRSRSKESLVSKFIDASARRAQSLPTTDRSPTTNESITAIVNLLVKRGAIVDHVDVYGMSPLHHAAMKNNEFAARALITNGARVNKGDKNGTIPLLMASVHGSDELVRLLLSAGADCLMVDKRKNSVYHIAALHGKNDTLQLLIQYGRESAKKLFWTSNGEGKTPLHLAVDQNHPTTVATILSMKSDGAEVNEKDKWLLHNAAGKGYLEVVKTLIENGYDVRLQDNEMKLPLHVAARSNRADVVRYLLELAPDTIDVQDEYGMTPFLIAVSMNALDAVKVLVEYEADIYEIDPDGRTPVFIGAKYNATNVLLYLLELYRQHELETEILCTDVVNQHDHNQITPMHLVCYNGYMEMVTLLREYGARIDIMNEDEEIPLHLAAATGQTACVRQLLEWDKRLVMHRDENANTPLHIAAREGHEVTTKVLIDAGSDVQAKNSREETALDCAVAAGQLDTVTVLLHNGAVIENKGDERYSTPLHLAAAKGYDAIVRLLLNYRATIDRRDENGNTALDLAILNGHRTVAQVLVESDDWRAVMAPTDSLPVGRHNLTRMTPMRKLICKFPDIAEMVFDKCVESSTDNPKDYLYCVRYDFELLDDTYMMPSKDGTELVSTISPYTDTGILKKGAQAYSDDYDVVYRNHPLKIMAEAEKLSLLSHPLVFSLLKYKWNSLGRYVYYFALIVYIIFICLFTLYITYTPAPFNVFDESSKEIVDLSAILSTADAACPKIKLTRQPWLVSVKWAVISFAIIQLLKEFFQLITRRLRYITYDNAIECFVYTSAIIVVTDTSPCSEETGLRMNWQWLLAAVCAFLAWMNLLLLIRKLPRFGIYVVMFFDILRTFSRFFLIFVLFIVSFSISFYVIMQNRPEFSSVPSAVLKTAVMMIGEFEFTAIFHGDVGSHPERLFGHAVAYPLFLFFCIIMTILLMNLLVGLAVDDIKSVQEKAELKRLSMQVDLVLQVEASMPYIRKLTCKSLHTVFPNQKTFLKRLRSRFGFEFSDEAMIDEEWKESEELTSAFRQELQSQSAQLRILQSNVDNMYERQVRTEAMIRAVLKQLKIDFEEFDAK</sequence>
<comment type="subcellular location">
    <subcellularLocation>
        <location evidence="1">Membrane</location>
        <topology evidence="1">Multi-pass membrane protein</topology>
    </subcellularLocation>
</comment>
<keyword evidence="10" id="KW-0325">Glycoprotein</keyword>
<reference evidence="15 16" key="1">
    <citation type="submission" date="2023-08" db="EMBL/GenBank/DDBJ databases">
        <title>A Necator americanus chromosomal reference genome.</title>
        <authorList>
            <person name="Ilik V."/>
            <person name="Petrzelkova K.J."/>
            <person name="Pardy F."/>
            <person name="Fuh T."/>
            <person name="Niatou-Singa F.S."/>
            <person name="Gouil Q."/>
            <person name="Baker L."/>
            <person name="Ritchie M.E."/>
            <person name="Jex A.R."/>
            <person name="Gazzola D."/>
            <person name="Li H."/>
            <person name="Toshio Fujiwara R."/>
            <person name="Zhan B."/>
            <person name="Aroian R.V."/>
            <person name="Pafco B."/>
            <person name="Schwarz E.M."/>
        </authorList>
    </citation>
    <scope>NUCLEOTIDE SEQUENCE [LARGE SCALE GENOMIC DNA]</scope>
    <source>
        <strain evidence="15 16">Aroian</strain>
        <tissue evidence="15">Whole animal</tissue>
    </source>
</reference>
<dbReference type="Proteomes" id="UP001303046">
    <property type="component" value="Unassembled WGS sequence"/>
</dbReference>
<keyword evidence="11" id="KW-0407">Ion channel</keyword>
<feature type="transmembrane region" description="Helical" evidence="13">
    <location>
        <begin position="926"/>
        <end position="944"/>
    </location>
</feature>
<evidence type="ECO:0000256" key="13">
    <source>
        <dbReference type="SAM" id="Phobius"/>
    </source>
</evidence>
<feature type="repeat" description="ANK" evidence="12">
    <location>
        <begin position="324"/>
        <end position="351"/>
    </location>
</feature>
<dbReference type="SMART" id="SM00248">
    <property type="entry name" value="ANK"/>
    <property type="match status" value="17"/>
</dbReference>
<evidence type="ECO:0000256" key="4">
    <source>
        <dbReference type="ARBA" id="ARBA00022692"/>
    </source>
</evidence>
<dbReference type="SUPFAM" id="SSF48403">
    <property type="entry name" value="Ankyrin repeat"/>
    <property type="match status" value="2"/>
</dbReference>
<dbReference type="InterPro" id="IPR036770">
    <property type="entry name" value="Ankyrin_rpt-contain_sf"/>
</dbReference>
<keyword evidence="6 13" id="KW-1133">Transmembrane helix</keyword>
<keyword evidence="2" id="KW-0813">Transport</keyword>
<evidence type="ECO:0000256" key="6">
    <source>
        <dbReference type="ARBA" id="ARBA00022989"/>
    </source>
</evidence>
<evidence type="ECO:0000256" key="1">
    <source>
        <dbReference type="ARBA" id="ARBA00004141"/>
    </source>
</evidence>
<feature type="repeat" description="ANK" evidence="12">
    <location>
        <begin position="564"/>
        <end position="596"/>
    </location>
</feature>
<dbReference type="Pfam" id="PF00023">
    <property type="entry name" value="Ank"/>
    <property type="match status" value="1"/>
</dbReference>
<evidence type="ECO:0000256" key="5">
    <source>
        <dbReference type="ARBA" id="ARBA00022737"/>
    </source>
</evidence>
<dbReference type="PANTHER" id="PTHR47143:SF1">
    <property type="entry name" value="ION_TRANS DOMAIN-CONTAINING PROTEIN"/>
    <property type="match status" value="1"/>
</dbReference>
<name>A0ABR1DBH9_NECAM</name>
<protein>
    <recommendedName>
        <fullName evidence="14">Ion transport domain-containing protein</fullName>
    </recommendedName>
</protein>
<feature type="repeat" description="ANK" evidence="12">
    <location>
        <begin position="182"/>
        <end position="214"/>
    </location>
</feature>
<dbReference type="InterPro" id="IPR052076">
    <property type="entry name" value="TRP_cation_channel"/>
</dbReference>
<feature type="repeat" description="ANK" evidence="12">
    <location>
        <begin position="386"/>
        <end position="418"/>
    </location>
</feature>
<keyword evidence="7 12" id="KW-0040">ANK repeat</keyword>
<evidence type="ECO:0000256" key="7">
    <source>
        <dbReference type="ARBA" id="ARBA00023043"/>
    </source>
</evidence>
<evidence type="ECO:0000256" key="8">
    <source>
        <dbReference type="ARBA" id="ARBA00023065"/>
    </source>
</evidence>
<feature type="domain" description="Ion transport" evidence="14">
    <location>
        <begin position="804"/>
        <end position="1067"/>
    </location>
</feature>
<accession>A0ABR1DBH9</accession>
<proteinExistence type="predicted"/>
<dbReference type="Pfam" id="PF12796">
    <property type="entry name" value="Ank_2"/>
    <property type="match status" value="6"/>
</dbReference>
<keyword evidence="4 13" id="KW-0812">Transmembrane</keyword>
<keyword evidence="16" id="KW-1185">Reference proteome</keyword>
<dbReference type="PRINTS" id="PR01415">
    <property type="entry name" value="ANKYRIN"/>
</dbReference>
<dbReference type="SUPFAM" id="SSF81324">
    <property type="entry name" value="Voltage-gated potassium channels"/>
    <property type="match status" value="1"/>
</dbReference>
<evidence type="ECO:0000256" key="11">
    <source>
        <dbReference type="ARBA" id="ARBA00023303"/>
    </source>
</evidence>
<feature type="repeat" description="ANK" evidence="12">
    <location>
        <begin position="73"/>
        <end position="105"/>
    </location>
</feature>
<feature type="repeat" description="ANK" evidence="12">
    <location>
        <begin position="215"/>
        <end position="247"/>
    </location>
</feature>
<feature type="transmembrane region" description="Helical" evidence="13">
    <location>
        <begin position="798"/>
        <end position="820"/>
    </location>
</feature>
<evidence type="ECO:0000256" key="2">
    <source>
        <dbReference type="ARBA" id="ARBA00022448"/>
    </source>
</evidence>
<feature type="repeat" description="ANK" evidence="12">
    <location>
        <begin position="352"/>
        <end position="384"/>
    </location>
</feature>
<feature type="transmembrane region" description="Helical" evidence="13">
    <location>
        <begin position="1036"/>
        <end position="1057"/>
    </location>
</feature>
<evidence type="ECO:0000256" key="10">
    <source>
        <dbReference type="ARBA" id="ARBA00023180"/>
    </source>
</evidence>